<evidence type="ECO:0000256" key="1">
    <source>
        <dbReference type="SAM" id="MobiDB-lite"/>
    </source>
</evidence>
<feature type="compositionally biased region" description="Basic and acidic residues" evidence="1">
    <location>
        <begin position="347"/>
        <end position="358"/>
    </location>
</feature>
<dbReference type="EMBL" id="HBHJ01031012">
    <property type="protein sequence ID" value="CAD9709481.1"/>
    <property type="molecule type" value="Transcribed_RNA"/>
</dbReference>
<accession>A0A7S2STY7</accession>
<dbReference type="AlphaFoldDB" id="A0A7S2STY7"/>
<protein>
    <submittedName>
        <fullName evidence="2">Uncharacterized protein</fullName>
    </submittedName>
</protein>
<reference evidence="2" key="1">
    <citation type="submission" date="2021-01" db="EMBL/GenBank/DDBJ databases">
        <authorList>
            <person name="Corre E."/>
            <person name="Pelletier E."/>
            <person name="Niang G."/>
            <person name="Scheremetjew M."/>
            <person name="Finn R."/>
            <person name="Kale V."/>
            <person name="Holt S."/>
            <person name="Cochrane G."/>
            <person name="Meng A."/>
            <person name="Brown T."/>
            <person name="Cohen L."/>
        </authorList>
    </citation>
    <scope>NUCLEOTIDE SEQUENCE</scope>
    <source>
        <strain evidence="2">CCMP1243</strain>
    </source>
</reference>
<name>A0A7S2STY7_9STRA</name>
<feature type="compositionally biased region" description="Basic and acidic residues" evidence="1">
    <location>
        <begin position="28"/>
        <end position="42"/>
    </location>
</feature>
<gene>
    <name evidence="2" type="ORF">RMAR1173_LOCUS20474</name>
</gene>
<organism evidence="2">
    <name type="scientific">Rhizochromulina marina</name>
    <dbReference type="NCBI Taxonomy" id="1034831"/>
    <lineage>
        <taxon>Eukaryota</taxon>
        <taxon>Sar</taxon>
        <taxon>Stramenopiles</taxon>
        <taxon>Ochrophyta</taxon>
        <taxon>Dictyochophyceae</taxon>
        <taxon>Rhizochromulinales</taxon>
        <taxon>Rhizochromulina</taxon>
    </lineage>
</organism>
<feature type="region of interest" description="Disordered" evidence="1">
    <location>
        <begin position="293"/>
        <end position="378"/>
    </location>
</feature>
<feature type="compositionally biased region" description="Gly residues" evidence="1">
    <location>
        <begin position="210"/>
        <end position="220"/>
    </location>
</feature>
<feature type="compositionally biased region" description="Basic and acidic residues" evidence="1">
    <location>
        <begin position="322"/>
        <end position="337"/>
    </location>
</feature>
<feature type="compositionally biased region" description="Polar residues" evidence="1">
    <location>
        <begin position="310"/>
        <end position="321"/>
    </location>
</feature>
<proteinExistence type="predicted"/>
<feature type="compositionally biased region" description="Basic residues" evidence="1">
    <location>
        <begin position="359"/>
        <end position="371"/>
    </location>
</feature>
<feature type="region of interest" description="Disordered" evidence="1">
    <location>
        <begin position="27"/>
        <end position="49"/>
    </location>
</feature>
<sequence length="558" mass="61754">MAAGVDAKRDSFAIIQRGLVNSLVAKFESPRREPSSSHERSRSRGRRFTMLRRSHSEAATRFQFDAAQGEDASLEAVSPPTDDRRRPAWMRRTTLAGDGSAIRQKQRRESADMSYPEFMAEAAEQRLQASVNVMGNFPHRGSVATGSGGAGSVRGSFVQAPSPDRNSVFFDDEADTPEAPPSPLESTSPHGRPSLAFTTSPANRPPPVAFGGGAGGGGGEGRAEGGVSHHRRSLYESSNALAAGRRRRRTPVNGPTNPRTHKVWMRGSSAARTLAALVGEGQDRISFDDGREALARDSDSEDERPSSYSAALSPSNASTQKEGIEDASERGSEDRPRTTGSLDEASLDPREIETERLKPILRRNHRRRRGNKKDSGHRVGFTDAKMRFYDYTLGEGIPGSGGPPLGLAWDWEKHGELSMPVDELESFRGGILPDEDEIDEDEEWNDDWRLPREYFQEEGKVPTERRQELLIEAGHRRPSVDLASTYAEQLLASRSRHARSQIARLVIDGFDEEEIHILDMQVEAAHQLVQWVRRMLKRRAAARRRRGGDSGTALETRF</sequence>
<evidence type="ECO:0000313" key="2">
    <source>
        <dbReference type="EMBL" id="CAD9709481.1"/>
    </source>
</evidence>
<feature type="region of interest" description="Disordered" evidence="1">
    <location>
        <begin position="145"/>
        <end position="267"/>
    </location>
</feature>
<feature type="region of interest" description="Disordered" evidence="1">
    <location>
        <begin position="67"/>
        <end position="86"/>
    </location>
</feature>